<feature type="repeat" description="PPR" evidence="3">
    <location>
        <begin position="324"/>
        <end position="358"/>
    </location>
</feature>
<evidence type="ECO:0000313" key="5">
    <source>
        <dbReference type="Proteomes" id="UP001418222"/>
    </source>
</evidence>
<dbReference type="Pfam" id="PF13812">
    <property type="entry name" value="PPR_3"/>
    <property type="match status" value="1"/>
</dbReference>
<comment type="caution">
    <text evidence="4">The sequence shown here is derived from an EMBL/GenBank/DDBJ whole genome shotgun (WGS) entry which is preliminary data.</text>
</comment>
<dbReference type="PANTHER" id="PTHR47936:SF1">
    <property type="entry name" value="PENTATRICOPEPTIDE REPEAT-CONTAINING PROTEIN GUN1, CHLOROPLASTIC"/>
    <property type="match status" value="1"/>
</dbReference>
<feature type="repeat" description="PPR" evidence="3">
    <location>
        <begin position="464"/>
        <end position="498"/>
    </location>
</feature>
<dbReference type="PANTHER" id="PTHR47936">
    <property type="entry name" value="PPR_LONG DOMAIN-CONTAINING PROTEIN"/>
    <property type="match status" value="1"/>
</dbReference>
<dbReference type="PROSITE" id="PS51375">
    <property type="entry name" value="PPR"/>
    <property type="match status" value="9"/>
</dbReference>
<dbReference type="SUPFAM" id="SSF48452">
    <property type="entry name" value="TPR-like"/>
    <property type="match status" value="1"/>
</dbReference>
<dbReference type="InterPro" id="IPR011990">
    <property type="entry name" value="TPR-like_helical_dom_sf"/>
</dbReference>
<evidence type="ECO:0000256" key="3">
    <source>
        <dbReference type="PROSITE-ProRule" id="PRU00708"/>
    </source>
</evidence>
<dbReference type="Gene3D" id="1.25.40.10">
    <property type="entry name" value="Tetratricopeptide repeat domain"/>
    <property type="match status" value="5"/>
</dbReference>
<dbReference type="AlphaFoldDB" id="A0AAP0G6F7"/>
<gene>
    <name evidence="4" type="ORF">KSP39_PZI010023</name>
</gene>
<dbReference type="Pfam" id="PF01535">
    <property type="entry name" value="PPR"/>
    <property type="match status" value="2"/>
</dbReference>
<name>A0AAP0G6F7_9ASPA</name>
<evidence type="ECO:0000313" key="4">
    <source>
        <dbReference type="EMBL" id="KAK8940753.1"/>
    </source>
</evidence>
<keyword evidence="5" id="KW-1185">Reference proteome</keyword>
<dbReference type="InterPro" id="IPR002885">
    <property type="entry name" value="PPR_rpt"/>
</dbReference>
<dbReference type="GO" id="GO:0031930">
    <property type="term" value="P:mitochondria-nucleus signaling pathway"/>
    <property type="evidence" value="ECO:0007669"/>
    <property type="project" value="TreeGrafter"/>
</dbReference>
<reference evidence="4 5" key="1">
    <citation type="journal article" date="2022" name="Nat. Plants">
        <title>Genomes of leafy and leafless Platanthera orchids illuminate the evolution of mycoheterotrophy.</title>
        <authorList>
            <person name="Li M.H."/>
            <person name="Liu K.W."/>
            <person name="Li Z."/>
            <person name="Lu H.C."/>
            <person name="Ye Q.L."/>
            <person name="Zhang D."/>
            <person name="Wang J.Y."/>
            <person name="Li Y.F."/>
            <person name="Zhong Z.M."/>
            <person name="Liu X."/>
            <person name="Yu X."/>
            <person name="Liu D.K."/>
            <person name="Tu X.D."/>
            <person name="Liu B."/>
            <person name="Hao Y."/>
            <person name="Liao X.Y."/>
            <person name="Jiang Y.T."/>
            <person name="Sun W.H."/>
            <person name="Chen J."/>
            <person name="Chen Y.Q."/>
            <person name="Ai Y."/>
            <person name="Zhai J.W."/>
            <person name="Wu S.S."/>
            <person name="Zhou Z."/>
            <person name="Hsiao Y.Y."/>
            <person name="Wu W.L."/>
            <person name="Chen Y.Y."/>
            <person name="Lin Y.F."/>
            <person name="Hsu J.L."/>
            <person name="Li C.Y."/>
            <person name="Wang Z.W."/>
            <person name="Zhao X."/>
            <person name="Zhong W.Y."/>
            <person name="Ma X.K."/>
            <person name="Ma L."/>
            <person name="Huang J."/>
            <person name="Chen G.Z."/>
            <person name="Huang M.Z."/>
            <person name="Huang L."/>
            <person name="Peng D.H."/>
            <person name="Luo Y.B."/>
            <person name="Zou S.Q."/>
            <person name="Chen S.P."/>
            <person name="Lan S."/>
            <person name="Tsai W.C."/>
            <person name="Van de Peer Y."/>
            <person name="Liu Z.J."/>
        </authorList>
    </citation>
    <scope>NUCLEOTIDE SEQUENCE [LARGE SCALE GENOMIC DNA]</scope>
    <source>
        <strain evidence="4">Lor287</strain>
    </source>
</reference>
<evidence type="ECO:0000256" key="1">
    <source>
        <dbReference type="ARBA" id="ARBA00007626"/>
    </source>
</evidence>
<feature type="repeat" description="PPR" evidence="3">
    <location>
        <begin position="394"/>
        <end position="428"/>
    </location>
</feature>
<keyword evidence="2" id="KW-0677">Repeat</keyword>
<evidence type="ECO:0000256" key="2">
    <source>
        <dbReference type="ARBA" id="ARBA00022737"/>
    </source>
</evidence>
<feature type="repeat" description="PPR" evidence="3">
    <location>
        <begin position="631"/>
        <end position="665"/>
    </location>
</feature>
<dbReference type="Pfam" id="PF13041">
    <property type="entry name" value="PPR_2"/>
    <property type="match status" value="4"/>
</dbReference>
<dbReference type="EMBL" id="JBBWWQ010000008">
    <property type="protein sequence ID" value="KAK8940753.1"/>
    <property type="molecule type" value="Genomic_DNA"/>
</dbReference>
<feature type="repeat" description="PPR" evidence="3">
    <location>
        <begin position="359"/>
        <end position="393"/>
    </location>
</feature>
<dbReference type="Proteomes" id="UP001418222">
    <property type="component" value="Unassembled WGS sequence"/>
</dbReference>
<sequence length="807" mass="89044">MGRPRRSLFLHSTFPRFFFYSHSFCTQTSKAAAPFFSDLGDLLLSAALYRSLPSSSSSGSRPIDLSSIPSPLPDSAVLRLLRRPSLSADQKLSLFNLASSLPSFSPSPSSISCLLLSLSRAGRITDLPDLLPFALSSSTIDPTTFSSVLSAFIRQDRYDLAISALDDAAALLDAATAAKILAPSTYCSIMLALLHKSQLDLALPMFEKLLASSSDLDASACNQLLLALRKADMPEEFRTVFEELSKRGFPFDTRGYNICIHSFGLWRQLGPALNLFKEMKSKGSGFEPDLCTFNTVIGALCAAGRIGDALNSYEEMKGSGLDPDRFTYQNLILGCCKSYRLDEAMRIFSEMEYSGTMPSTLTYNTLLDGLLKARKLTDACQLFEKMVADGVRSSRHSYNILIDGLFRNGRPAAAFRLFSELKKRGQFVDHITYGIVISRLCKSGRVSEALDLVKEMEERGLAVDLVTITSLLMGLHKNGRWDSAERLVRHVRDSVLLPSVLRWKENMEASLKAPQNRGKDYTPMFPHIGNLGDVLGLIDRAPENDAGDPGGSGDSVEDEWSSSPYLDKLAENLKSLDGSQFFTTSRGRRIGIKSFDMDMMNTYLSIFLSNGRLSTACKLFEIFESLGSEPVGYTYNSLLSSFVKKGYLKDAWGIIQDMMEKKCPADIATFNLIIQGLSKMGKGDLAAVVLDRFANNGGFLDIVLYNSAIHALGKSGKVDEANDMFKRMAEACINPDVVTFNTLIEVNSKAGRVKDAYKFLRKMLAAGCMPNHVTDTILDFLEKEIEKIRLHKASIRRDEGLNPHGVE</sequence>
<protein>
    <submittedName>
        <fullName evidence="4">Pentatricopeptide repeat-containing protein</fullName>
    </submittedName>
</protein>
<dbReference type="Pfam" id="PF12854">
    <property type="entry name" value="PPR_1"/>
    <property type="match status" value="1"/>
</dbReference>
<feature type="repeat" description="PPR" evidence="3">
    <location>
        <begin position="701"/>
        <end position="735"/>
    </location>
</feature>
<feature type="repeat" description="PPR" evidence="3">
    <location>
        <begin position="736"/>
        <end position="770"/>
    </location>
</feature>
<comment type="similarity">
    <text evidence="1">Belongs to the PPR family. P subfamily.</text>
</comment>
<dbReference type="GO" id="GO:0010019">
    <property type="term" value="P:chloroplast-nucleus signaling pathway"/>
    <property type="evidence" value="ECO:0007669"/>
    <property type="project" value="TreeGrafter"/>
</dbReference>
<organism evidence="4 5">
    <name type="scientific">Platanthera zijinensis</name>
    <dbReference type="NCBI Taxonomy" id="2320716"/>
    <lineage>
        <taxon>Eukaryota</taxon>
        <taxon>Viridiplantae</taxon>
        <taxon>Streptophyta</taxon>
        <taxon>Embryophyta</taxon>
        <taxon>Tracheophyta</taxon>
        <taxon>Spermatophyta</taxon>
        <taxon>Magnoliopsida</taxon>
        <taxon>Liliopsida</taxon>
        <taxon>Asparagales</taxon>
        <taxon>Orchidaceae</taxon>
        <taxon>Orchidoideae</taxon>
        <taxon>Orchideae</taxon>
        <taxon>Orchidinae</taxon>
        <taxon>Platanthera</taxon>
    </lineage>
</organism>
<dbReference type="NCBIfam" id="TIGR00756">
    <property type="entry name" value="PPR"/>
    <property type="match status" value="8"/>
</dbReference>
<dbReference type="GO" id="GO:0009507">
    <property type="term" value="C:chloroplast"/>
    <property type="evidence" value="ECO:0007669"/>
    <property type="project" value="TreeGrafter"/>
</dbReference>
<feature type="repeat" description="PPR" evidence="3">
    <location>
        <begin position="289"/>
        <end position="323"/>
    </location>
</feature>
<accession>A0AAP0G6F7</accession>
<feature type="repeat" description="PPR" evidence="3">
    <location>
        <begin position="429"/>
        <end position="463"/>
    </location>
</feature>
<proteinExistence type="inferred from homology"/>